<gene>
    <name evidence="1" type="ORF">AB5J49_36965</name>
</gene>
<evidence type="ECO:0000313" key="1">
    <source>
        <dbReference type="EMBL" id="XDQ38502.1"/>
    </source>
</evidence>
<proteinExistence type="predicted"/>
<sequence>MKWFGRGRAPQWYAELGSMTNEEFQLGVRCLERVLREYGRGEYALWHRTGRIPLTGTFTRPRIDLHIGPLLRDTCTWEYKTWVKGIRREFEFQARRIPEVLRARTEEERLRPLLMPLLIPAEEDRDLSDALARRWSDGVVAVLCVRAPQGTRAVAASEASAVGADPDVWWEAALRNVRDEPIHLTTTAAADGVPEVTYAGGEDRFGLGHLLRIDELTRWSLHRLAERAGGPAQHGVLVGILGDPGLFMYHRIVRRLWAQAVVAGMRNMCADNENDTSFTTITGVHWWKDGEAVRVATSTEVSPRLAELLDAVPE</sequence>
<protein>
    <submittedName>
        <fullName evidence="1">Uncharacterized protein</fullName>
    </submittedName>
</protein>
<accession>A0AB39Q5Q9</accession>
<reference evidence="1" key="1">
    <citation type="submission" date="2024-07" db="EMBL/GenBank/DDBJ databases">
        <authorList>
            <person name="Yu S.T."/>
        </authorList>
    </citation>
    <scope>NUCLEOTIDE SEQUENCE</scope>
    <source>
        <strain evidence="1">R28</strain>
    </source>
</reference>
<dbReference type="EMBL" id="CP163439">
    <property type="protein sequence ID" value="XDQ38502.1"/>
    <property type="molecule type" value="Genomic_DNA"/>
</dbReference>
<dbReference type="RefSeq" id="WP_369173197.1">
    <property type="nucleotide sequence ID" value="NZ_CP163439.1"/>
</dbReference>
<name>A0AB39Q5Q9_9ACTN</name>
<dbReference type="AlphaFoldDB" id="A0AB39Q5Q9"/>
<organism evidence="1">
    <name type="scientific">Streptomyces sp. R28</name>
    <dbReference type="NCBI Taxonomy" id="3238628"/>
    <lineage>
        <taxon>Bacteria</taxon>
        <taxon>Bacillati</taxon>
        <taxon>Actinomycetota</taxon>
        <taxon>Actinomycetes</taxon>
        <taxon>Kitasatosporales</taxon>
        <taxon>Streptomycetaceae</taxon>
        <taxon>Streptomyces</taxon>
    </lineage>
</organism>